<keyword evidence="3" id="KW-0067">ATP-binding</keyword>
<comment type="similarity">
    <text evidence="1">Belongs to the helicase family. RecQ subfamily.</text>
</comment>
<dbReference type="EMBL" id="PKSL01000040">
    <property type="protein sequence ID" value="POW11223.1"/>
    <property type="molecule type" value="Genomic_DNA"/>
</dbReference>
<dbReference type="EC" id="5.6.2.4" evidence="7"/>
<dbReference type="PROSITE" id="PS51194">
    <property type="entry name" value="HELICASE_CTER"/>
    <property type="match status" value="1"/>
</dbReference>
<evidence type="ECO:0000256" key="7">
    <source>
        <dbReference type="ARBA" id="ARBA00034808"/>
    </source>
</evidence>
<dbReference type="GO" id="GO:0000724">
    <property type="term" value="P:double-strand break repair via homologous recombination"/>
    <property type="evidence" value="ECO:0007669"/>
    <property type="project" value="TreeGrafter"/>
</dbReference>
<evidence type="ECO:0000259" key="9">
    <source>
        <dbReference type="PROSITE" id="PS51194"/>
    </source>
</evidence>
<comment type="catalytic activity">
    <reaction evidence="6">
        <text>Couples ATP hydrolysis with the unwinding of duplex DNA by translocating in the 3'-5' direction.</text>
        <dbReference type="EC" id="5.6.2.4"/>
    </reaction>
</comment>
<evidence type="ECO:0000259" key="8">
    <source>
        <dbReference type="PROSITE" id="PS51192"/>
    </source>
</evidence>
<evidence type="ECO:0000256" key="6">
    <source>
        <dbReference type="ARBA" id="ARBA00034617"/>
    </source>
</evidence>
<dbReference type="Proteomes" id="UP000239156">
    <property type="component" value="Unassembled WGS sequence"/>
</dbReference>
<dbReference type="GO" id="GO:0005694">
    <property type="term" value="C:chromosome"/>
    <property type="evidence" value="ECO:0007669"/>
    <property type="project" value="TreeGrafter"/>
</dbReference>
<dbReference type="GO" id="GO:0005737">
    <property type="term" value="C:cytoplasm"/>
    <property type="evidence" value="ECO:0007669"/>
    <property type="project" value="TreeGrafter"/>
</dbReference>
<protein>
    <recommendedName>
        <fullName evidence="7">DNA 3'-5' helicase</fullName>
        <ecNumber evidence="7">5.6.2.4</ecNumber>
    </recommendedName>
</protein>
<dbReference type="SMART" id="SM00490">
    <property type="entry name" value="HELICc"/>
    <property type="match status" value="1"/>
</dbReference>
<dbReference type="PANTHER" id="PTHR13710">
    <property type="entry name" value="DNA HELICASE RECQ FAMILY MEMBER"/>
    <property type="match status" value="1"/>
</dbReference>
<dbReference type="InterPro" id="IPR001650">
    <property type="entry name" value="Helicase_C-like"/>
</dbReference>
<dbReference type="GO" id="GO:0003677">
    <property type="term" value="F:DNA binding"/>
    <property type="evidence" value="ECO:0007669"/>
    <property type="project" value="UniProtKB-KW"/>
</dbReference>
<evidence type="ECO:0000256" key="3">
    <source>
        <dbReference type="ARBA" id="ARBA00022840"/>
    </source>
</evidence>
<name>A0A2S4VP15_9BASI</name>
<evidence type="ECO:0000313" key="10">
    <source>
        <dbReference type="EMBL" id="POW11223.1"/>
    </source>
</evidence>
<dbReference type="GO" id="GO:0009378">
    <property type="term" value="F:four-way junction helicase activity"/>
    <property type="evidence" value="ECO:0007669"/>
    <property type="project" value="TreeGrafter"/>
</dbReference>
<dbReference type="Pfam" id="PF00271">
    <property type="entry name" value="Helicase_C"/>
    <property type="match status" value="1"/>
</dbReference>
<dbReference type="InterPro" id="IPR011545">
    <property type="entry name" value="DEAD/DEAH_box_helicase_dom"/>
</dbReference>
<evidence type="ECO:0000256" key="2">
    <source>
        <dbReference type="ARBA" id="ARBA00022741"/>
    </source>
</evidence>
<proteinExistence type="inferred from homology"/>
<organism evidence="10 11">
    <name type="scientific">Puccinia striiformis</name>
    <dbReference type="NCBI Taxonomy" id="27350"/>
    <lineage>
        <taxon>Eukaryota</taxon>
        <taxon>Fungi</taxon>
        <taxon>Dikarya</taxon>
        <taxon>Basidiomycota</taxon>
        <taxon>Pucciniomycotina</taxon>
        <taxon>Pucciniomycetes</taxon>
        <taxon>Pucciniales</taxon>
        <taxon>Pucciniaceae</taxon>
        <taxon>Puccinia</taxon>
    </lineage>
</organism>
<evidence type="ECO:0000256" key="5">
    <source>
        <dbReference type="ARBA" id="ARBA00023235"/>
    </source>
</evidence>
<feature type="domain" description="Helicase ATP-binding" evidence="8">
    <location>
        <begin position="56"/>
        <end position="250"/>
    </location>
</feature>
<dbReference type="InterPro" id="IPR014001">
    <property type="entry name" value="Helicase_ATP-bd"/>
</dbReference>
<sequence>MNQLTLSNRLRQRTTKGVTIRRKLDEMKDESLKYYIKTKAFEKYQQEPKPLQVEAVFNLARGLNTFLLAGTGYGKSRISEMYFDMIPQSQRPVVLVLNPLDALGENQVLEKNLAGYTAINLTKMNFDANTSADILTGYYNFIYLSPEIYLNSKSFDHIYFSPTFQNRLATIVIDEAHVIFIWGLVESSTSKTRTTVHGKHEDYACFRPGYGKIGPHILFRNDKPLLLLSATCRPVAVEAIKKCLKLNDSALAMLEGELTRPEIRIIRVDMDNSLASTLDLIKAFPSAKDVPDEDMVPTLIYSGSRNRTLTAMEVFDLARETPGACFVPRGKTIRRFHSCTGDQDKKDVVEDFSSAKVPVISCTMALGLGQNWKRVRMVVHMGRGDPANICQMIGRCGRDGRQGLAVMFVEKNRRGGKNSIDQFQRGAVQTDQDRMDALAITPLCLRVAFSMDNLLGYIPLWHDDPAYVREKERQESEGMCRCLCSNCEPTKSKTLVKNLVFANKDNFDNILQDTYQPPRREI</sequence>
<dbReference type="Gene3D" id="3.40.50.300">
    <property type="entry name" value="P-loop containing nucleotide triphosphate hydrolases"/>
    <property type="match status" value="2"/>
</dbReference>
<evidence type="ECO:0000256" key="1">
    <source>
        <dbReference type="ARBA" id="ARBA00005446"/>
    </source>
</evidence>
<keyword evidence="11" id="KW-1185">Reference proteome</keyword>
<dbReference type="SMART" id="SM00487">
    <property type="entry name" value="DEXDc"/>
    <property type="match status" value="1"/>
</dbReference>
<dbReference type="GO" id="GO:0043138">
    <property type="term" value="F:3'-5' DNA helicase activity"/>
    <property type="evidence" value="ECO:0007669"/>
    <property type="project" value="UniProtKB-EC"/>
</dbReference>
<reference evidence="10" key="1">
    <citation type="submission" date="2017-12" db="EMBL/GenBank/DDBJ databases">
        <title>Gene loss provides genomic basis for host adaptation in cereal stripe rust fungi.</title>
        <authorList>
            <person name="Xia C."/>
        </authorList>
    </citation>
    <scope>NUCLEOTIDE SEQUENCE [LARGE SCALE GENOMIC DNA]</scope>
    <source>
        <strain evidence="10">93-210</strain>
    </source>
</reference>
<dbReference type="VEuPathDB" id="FungiDB:PSHT_08720"/>
<keyword evidence="4" id="KW-0238">DNA-binding</keyword>
<keyword evidence="2" id="KW-0547">Nucleotide-binding</keyword>
<dbReference type="SUPFAM" id="SSF52540">
    <property type="entry name" value="P-loop containing nucleoside triphosphate hydrolases"/>
    <property type="match status" value="1"/>
</dbReference>
<gene>
    <name evidence="10" type="ORF">PSTT_05393</name>
</gene>
<dbReference type="VEuPathDB" id="FungiDB:PSTT_05393"/>
<comment type="caution">
    <text evidence="10">The sequence shown here is derived from an EMBL/GenBank/DDBJ whole genome shotgun (WGS) entry which is preliminary data.</text>
</comment>
<evidence type="ECO:0000313" key="11">
    <source>
        <dbReference type="Proteomes" id="UP000239156"/>
    </source>
</evidence>
<dbReference type="Pfam" id="PF00270">
    <property type="entry name" value="DEAD"/>
    <property type="match status" value="1"/>
</dbReference>
<dbReference type="PROSITE" id="PS51192">
    <property type="entry name" value="HELICASE_ATP_BIND_1"/>
    <property type="match status" value="1"/>
</dbReference>
<dbReference type="GO" id="GO:0005524">
    <property type="term" value="F:ATP binding"/>
    <property type="evidence" value="ECO:0007669"/>
    <property type="project" value="UniProtKB-KW"/>
</dbReference>
<dbReference type="PANTHER" id="PTHR13710:SF105">
    <property type="entry name" value="ATP-DEPENDENT DNA HELICASE Q1"/>
    <property type="match status" value="1"/>
</dbReference>
<keyword evidence="5" id="KW-0413">Isomerase</keyword>
<dbReference type="AlphaFoldDB" id="A0A2S4VP15"/>
<feature type="domain" description="Helicase C-terminal" evidence="9">
    <location>
        <begin position="289"/>
        <end position="439"/>
    </location>
</feature>
<dbReference type="InterPro" id="IPR027417">
    <property type="entry name" value="P-loop_NTPase"/>
</dbReference>
<accession>A0A2S4VP15</accession>
<evidence type="ECO:0000256" key="4">
    <source>
        <dbReference type="ARBA" id="ARBA00023125"/>
    </source>
</evidence>